<dbReference type="GO" id="GO:0006744">
    <property type="term" value="P:ubiquinone biosynthetic process"/>
    <property type="evidence" value="ECO:0007669"/>
    <property type="project" value="UniProtKB-UniPathway"/>
</dbReference>
<dbReference type="NCBIfam" id="TIGR01988">
    <property type="entry name" value="Ubi-OHases"/>
    <property type="match status" value="1"/>
</dbReference>
<organism evidence="10 11">
    <name type="scientific">Endozoicomonas numazuensis</name>
    <dbReference type="NCBI Taxonomy" id="1137799"/>
    <lineage>
        <taxon>Bacteria</taxon>
        <taxon>Pseudomonadati</taxon>
        <taxon>Pseudomonadota</taxon>
        <taxon>Gammaproteobacteria</taxon>
        <taxon>Oceanospirillales</taxon>
        <taxon>Endozoicomonadaceae</taxon>
        <taxon>Endozoicomonas</taxon>
    </lineage>
</organism>
<dbReference type="SUPFAM" id="SSF51905">
    <property type="entry name" value="FAD/NAD(P)-binding domain"/>
    <property type="match status" value="1"/>
</dbReference>
<comment type="subunit">
    <text evidence="8">Component of the Ubi complex metabolon, which regroups five ubiquinone biosynthesis proteins (UbiE, UbiF, UbiG, UbiH and UbiI) and two accessory factors (UbiK and the lipid-binding protein UbiJ).</text>
</comment>
<keyword evidence="7" id="KW-0503">Monooxygenase</keyword>
<dbReference type="InterPro" id="IPR002938">
    <property type="entry name" value="FAD-bd"/>
</dbReference>
<dbReference type="GO" id="GO:0019168">
    <property type="term" value="F:2-polyprenylphenol 6-hydroxylase activity"/>
    <property type="evidence" value="ECO:0007669"/>
    <property type="project" value="TreeGrafter"/>
</dbReference>
<dbReference type="Proteomes" id="UP000028073">
    <property type="component" value="Unassembled WGS sequence"/>
</dbReference>
<evidence type="ECO:0000256" key="8">
    <source>
        <dbReference type="ARBA" id="ARBA00065734"/>
    </source>
</evidence>
<dbReference type="PANTHER" id="PTHR43876:SF7">
    <property type="entry name" value="UBIQUINONE BIOSYNTHESIS MONOOXYGENASE COQ6, MITOCHONDRIAL"/>
    <property type="match status" value="1"/>
</dbReference>
<keyword evidence="4" id="KW-0285">Flavoprotein</keyword>
<evidence type="ECO:0000259" key="9">
    <source>
        <dbReference type="Pfam" id="PF01494"/>
    </source>
</evidence>
<feature type="domain" description="FAD-binding" evidence="9">
    <location>
        <begin position="5"/>
        <end position="341"/>
    </location>
</feature>
<dbReference type="InterPro" id="IPR018168">
    <property type="entry name" value="Ubi_Hdrlase_CS"/>
</dbReference>
<dbReference type="PANTHER" id="PTHR43876">
    <property type="entry name" value="UBIQUINONE BIOSYNTHESIS MONOOXYGENASE COQ6, MITOCHONDRIAL"/>
    <property type="match status" value="1"/>
</dbReference>
<dbReference type="EMBL" id="JOKH01000001">
    <property type="protein sequence ID" value="KEQ19346.1"/>
    <property type="molecule type" value="Genomic_DNA"/>
</dbReference>
<evidence type="ECO:0000256" key="2">
    <source>
        <dbReference type="ARBA" id="ARBA00004749"/>
    </source>
</evidence>
<sequence>MKSFDLVIVGGGMVGASLALSLAEKDLKIALIDQQSLTAQAFAPDSIYAPRVSALTEASSRLFQQLGAWEYMTSQRVMPYQNMYVWDGEGTGEIEFDASSAGFKTLGHIVENDVIRNALLQKLAETDIECFPGQSTIDYQLGEPHQVQLESEQIEARLLVATDGAESPLRRLSGIPSSQKDYLHHAVVTTVETERYHQDTAWQVFLDTGPLAFLPMPSRGNKHYCSIVWSLIPNRADEVLLLDDEAFCRAIQLAFESRLGAVISADPRFRFPLKQRHARHYHRNRIVLAGDAAHTIHPLAGQGVNLGLQDVEALSEEIIRAVDRGDDFSASHILNRYERRRMGSNLLMMKSMEGLQNLFAADDIGIRWLRNAGLKWTNRLPFAKDVLIKHAMGL</sequence>
<dbReference type="FunFam" id="3.50.50.60:FF:000021">
    <property type="entry name" value="Ubiquinone biosynthesis monooxygenase COQ6"/>
    <property type="match status" value="1"/>
</dbReference>
<evidence type="ECO:0000256" key="5">
    <source>
        <dbReference type="ARBA" id="ARBA00022827"/>
    </source>
</evidence>
<comment type="pathway">
    <text evidence="2">Cofactor biosynthesis; ubiquinone biosynthesis.</text>
</comment>
<comment type="caution">
    <text evidence="10">The sequence shown here is derived from an EMBL/GenBank/DDBJ whole genome shotgun (WGS) entry which is preliminary data.</text>
</comment>
<dbReference type="GO" id="GO:0110142">
    <property type="term" value="C:ubiquinone biosynthesis complex"/>
    <property type="evidence" value="ECO:0007669"/>
    <property type="project" value="UniProtKB-ARBA"/>
</dbReference>
<dbReference type="Gene3D" id="3.50.50.60">
    <property type="entry name" value="FAD/NAD(P)-binding domain"/>
    <property type="match status" value="2"/>
</dbReference>
<evidence type="ECO:0000256" key="7">
    <source>
        <dbReference type="ARBA" id="ARBA00023033"/>
    </source>
</evidence>
<accession>A0A081NLM3</accession>
<evidence type="ECO:0000256" key="6">
    <source>
        <dbReference type="ARBA" id="ARBA00023002"/>
    </source>
</evidence>
<evidence type="ECO:0000313" key="10">
    <source>
        <dbReference type="EMBL" id="KEQ19346.1"/>
    </source>
</evidence>
<keyword evidence="6" id="KW-0560">Oxidoreductase</keyword>
<dbReference type="RefSeq" id="WP_034833123.1">
    <property type="nucleotide sequence ID" value="NZ_JOKH01000001.1"/>
</dbReference>
<evidence type="ECO:0000256" key="3">
    <source>
        <dbReference type="ARBA" id="ARBA00005349"/>
    </source>
</evidence>
<dbReference type="AlphaFoldDB" id="A0A081NLM3"/>
<dbReference type="InterPro" id="IPR051205">
    <property type="entry name" value="UbiH/COQ6_monooxygenase"/>
</dbReference>
<comment type="similarity">
    <text evidence="3">Belongs to the UbiH/COQ6 family.</text>
</comment>
<evidence type="ECO:0000313" key="11">
    <source>
        <dbReference type="Proteomes" id="UP000028073"/>
    </source>
</evidence>
<evidence type="ECO:0000256" key="1">
    <source>
        <dbReference type="ARBA" id="ARBA00001974"/>
    </source>
</evidence>
<protein>
    <submittedName>
        <fullName evidence="10">2-octaprenyl-3-methyl-6-methoxy-1,4-benzoquinol hydroxylase</fullName>
    </submittedName>
</protein>
<dbReference type="InterPro" id="IPR036188">
    <property type="entry name" value="FAD/NAD-bd_sf"/>
</dbReference>
<dbReference type="Pfam" id="PF01494">
    <property type="entry name" value="FAD_binding_3"/>
    <property type="match status" value="1"/>
</dbReference>
<dbReference type="PROSITE" id="PS01304">
    <property type="entry name" value="UBIH"/>
    <property type="match status" value="1"/>
</dbReference>
<name>A0A081NLM3_9GAMM</name>
<dbReference type="STRING" id="1137799.GZ78_05095"/>
<dbReference type="eggNOG" id="COG0654">
    <property type="taxonomic scope" value="Bacteria"/>
</dbReference>
<dbReference type="UniPathway" id="UPA00232"/>
<proteinExistence type="inferred from homology"/>
<dbReference type="PRINTS" id="PR00420">
    <property type="entry name" value="RNGMNOXGNASE"/>
</dbReference>
<keyword evidence="11" id="KW-1185">Reference proteome</keyword>
<reference evidence="10 11" key="1">
    <citation type="submission" date="2014-06" db="EMBL/GenBank/DDBJ databases">
        <title>Whole Genome Sequences of Three Symbiotic Endozoicomonas Bacteria.</title>
        <authorList>
            <person name="Neave M.J."/>
            <person name="Apprill A."/>
            <person name="Voolstra C.R."/>
        </authorList>
    </citation>
    <scope>NUCLEOTIDE SEQUENCE [LARGE SCALE GENOMIC DNA]</scope>
    <source>
        <strain evidence="10 11">DSM 25634</strain>
    </source>
</reference>
<comment type="cofactor">
    <cofactor evidence="1">
        <name>FAD</name>
        <dbReference type="ChEBI" id="CHEBI:57692"/>
    </cofactor>
</comment>
<evidence type="ECO:0000256" key="4">
    <source>
        <dbReference type="ARBA" id="ARBA00022630"/>
    </source>
</evidence>
<dbReference type="OrthoDB" id="9769565at2"/>
<dbReference type="InterPro" id="IPR010971">
    <property type="entry name" value="UbiH/COQ6"/>
</dbReference>
<gene>
    <name evidence="10" type="ORF">GZ78_05095</name>
</gene>
<keyword evidence="5" id="KW-0274">FAD</keyword>
<dbReference type="GO" id="GO:0071949">
    <property type="term" value="F:FAD binding"/>
    <property type="evidence" value="ECO:0007669"/>
    <property type="project" value="InterPro"/>
</dbReference>